<evidence type="ECO:0000256" key="4">
    <source>
        <dbReference type="ARBA" id="ARBA00022617"/>
    </source>
</evidence>
<evidence type="ECO:0000256" key="1">
    <source>
        <dbReference type="ARBA" id="ARBA00004196"/>
    </source>
</evidence>
<keyword evidence="5" id="KW-0479">Metal-binding</keyword>
<keyword evidence="6" id="KW-0732">Signal</keyword>
<keyword evidence="4" id="KW-0349">Heme</keyword>
<dbReference type="GO" id="GO:0042279">
    <property type="term" value="F:nitrite reductase (cytochrome, ammonia-forming) activity"/>
    <property type="evidence" value="ECO:0007669"/>
    <property type="project" value="UniProtKB-EC"/>
</dbReference>
<dbReference type="Gene3D" id="1.10.1130.10">
    <property type="entry name" value="Flavocytochrome C3, Chain A"/>
    <property type="match status" value="1"/>
</dbReference>
<evidence type="ECO:0000256" key="7">
    <source>
        <dbReference type="ARBA" id="ARBA00022837"/>
    </source>
</evidence>
<dbReference type="GO" id="GO:0046872">
    <property type="term" value="F:metal ion binding"/>
    <property type="evidence" value="ECO:0007669"/>
    <property type="project" value="UniProtKB-KW"/>
</dbReference>
<evidence type="ECO:0000256" key="10">
    <source>
        <dbReference type="ARBA" id="ARBA00049131"/>
    </source>
</evidence>
<sequence length="450" mass="51490">MMTKGKLLGLILLTAVIGGVVSFLLVNILEKKNEAKNPYFKVVEISDMEDDPEVWGKNFPHQYDSYKRTVDQKRTKHGGSEAIPQIPSKADPRSIVSQSRLDDEQLKRMWAGYAFSHDFREERGHAYMLVDQEFTKRQEFSKQPGACINCHASTFVPMMKLGNGDLYKGFHELNKIPYVEARAKVKHPVSCIDCHNPQNMELRVTRPAFMEGIKAFKKTTGVHNYDVNKQATKQEMRTFVCAQCHVEYYFKGPEKTLTFPWDKGLKGDQILSYYRENGHKDWVHAETGAPVLKAQHPEFETFSQGSHARAGVSCTDCHMPYERVGAMKLTNHHVQSPMLNVNKSCQTCHHAPEDELKARVYTIQERHLEMRKKAMDALMQFMDNIKAAQAKKIDKTRIEKALIVQREAQFLIDFIEAENSTGFHAPQESARLIVNAMDKIREGEIILSGR</sequence>
<comment type="similarity">
    <text evidence="2">Belongs to the cytochrome c-552 family.</text>
</comment>
<keyword evidence="12" id="KW-1185">Reference proteome</keyword>
<evidence type="ECO:0000313" key="11">
    <source>
        <dbReference type="EMBL" id="WPU63588.1"/>
    </source>
</evidence>
<dbReference type="InterPro" id="IPR003321">
    <property type="entry name" value="Cyt_c552"/>
</dbReference>
<dbReference type="EMBL" id="CP139487">
    <property type="protein sequence ID" value="WPU63588.1"/>
    <property type="molecule type" value="Genomic_DNA"/>
</dbReference>
<evidence type="ECO:0000256" key="5">
    <source>
        <dbReference type="ARBA" id="ARBA00022723"/>
    </source>
</evidence>
<dbReference type="Pfam" id="PF02335">
    <property type="entry name" value="Cytochrom_C552"/>
    <property type="match status" value="1"/>
</dbReference>
<keyword evidence="7" id="KW-0106">Calcium</keyword>
<dbReference type="InterPro" id="IPR036280">
    <property type="entry name" value="Multihaem_cyt_sf"/>
</dbReference>
<dbReference type="PIRSF" id="PIRSF000243">
    <property type="entry name" value="Cyt_c552"/>
    <property type="match status" value="1"/>
</dbReference>
<dbReference type="PANTHER" id="PTHR30633">
    <property type="entry name" value="CYTOCHROME C-552 RESPIRATORY NITRITE REDUCTASE"/>
    <property type="match status" value="1"/>
</dbReference>
<dbReference type="AlphaFoldDB" id="A0AAX4HK41"/>
<proteinExistence type="inferred from homology"/>
<dbReference type="EC" id="1.7.2.2" evidence="3"/>
<dbReference type="KEGG" id="psti:SOO65_12900"/>
<protein>
    <recommendedName>
        <fullName evidence="3">nitrite reductase (cytochrome; ammonia-forming)</fullName>
        <ecNumber evidence="3">1.7.2.2</ecNumber>
    </recommendedName>
</protein>
<dbReference type="RefSeq" id="WP_321390564.1">
    <property type="nucleotide sequence ID" value="NZ_CP139487.1"/>
</dbReference>
<dbReference type="GO" id="GO:0020037">
    <property type="term" value="F:heme binding"/>
    <property type="evidence" value="ECO:0007669"/>
    <property type="project" value="TreeGrafter"/>
</dbReference>
<accession>A0AAX4HK41</accession>
<comment type="subcellular location">
    <subcellularLocation>
        <location evidence="1">Cell envelope</location>
    </subcellularLocation>
</comment>
<dbReference type="GO" id="GO:0019645">
    <property type="term" value="P:anaerobic electron transport chain"/>
    <property type="evidence" value="ECO:0007669"/>
    <property type="project" value="TreeGrafter"/>
</dbReference>
<reference evidence="11 12" key="1">
    <citation type="submission" date="2023-11" db="EMBL/GenBank/DDBJ databases">
        <title>Peredibacter starrii A3.12.</title>
        <authorList>
            <person name="Mitchell R.J."/>
        </authorList>
    </citation>
    <scope>NUCLEOTIDE SEQUENCE [LARGE SCALE GENOMIC DNA]</scope>
    <source>
        <strain evidence="11 12">A3.12</strain>
    </source>
</reference>
<name>A0AAX4HK41_9BACT</name>
<evidence type="ECO:0000256" key="6">
    <source>
        <dbReference type="ARBA" id="ARBA00022729"/>
    </source>
</evidence>
<dbReference type="GO" id="GO:0030288">
    <property type="term" value="C:outer membrane-bounded periplasmic space"/>
    <property type="evidence" value="ECO:0007669"/>
    <property type="project" value="TreeGrafter"/>
</dbReference>
<dbReference type="PANTHER" id="PTHR30633:SF0">
    <property type="entry name" value="CYTOCHROME C-552"/>
    <property type="match status" value="1"/>
</dbReference>
<keyword evidence="8" id="KW-0560">Oxidoreductase</keyword>
<gene>
    <name evidence="11" type="ORF">SOO65_12900</name>
</gene>
<dbReference type="Proteomes" id="UP001324634">
    <property type="component" value="Chromosome"/>
</dbReference>
<keyword evidence="9" id="KW-0408">Iron</keyword>
<evidence type="ECO:0000256" key="2">
    <source>
        <dbReference type="ARBA" id="ARBA00009288"/>
    </source>
</evidence>
<evidence type="ECO:0000313" key="12">
    <source>
        <dbReference type="Proteomes" id="UP001324634"/>
    </source>
</evidence>
<evidence type="ECO:0000256" key="8">
    <source>
        <dbReference type="ARBA" id="ARBA00023002"/>
    </source>
</evidence>
<dbReference type="Gene3D" id="1.20.140.10">
    <property type="entry name" value="Butyryl-CoA Dehydrogenase, subunit A, domain 3"/>
    <property type="match status" value="1"/>
</dbReference>
<dbReference type="SUPFAM" id="SSF48695">
    <property type="entry name" value="Multiheme cytochromes"/>
    <property type="match status" value="1"/>
</dbReference>
<organism evidence="11 12">
    <name type="scientific">Peredibacter starrii</name>
    <dbReference type="NCBI Taxonomy" id="28202"/>
    <lineage>
        <taxon>Bacteria</taxon>
        <taxon>Pseudomonadati</taxon>
        <taxon>Bdellovibrionota</taxon>
        <taxon>Bacteriovoracia</taxon>
        <taxon>Bacteriovoracales</taxon>
        <taxon>Bacteriovoracaceae</taxon>
        <taxon>Peredibacter</taxon>
    </lineage>
</organism>
<dbReference type="CDD" id="cd00548">
    <property type="entry name" value="NrfA-like"/>
    <property type="match status" value="1"/>
</dbReference>
<evidence type="ECO:0000256" key="3">
    <source>
        <dbReference type="ARBA" id="ARBA00011887"/>
    </source>
</evidence>
<comment type="catalytic activity">
    <reaction evidence="10">
        <text>6 Fe(III)-[cytochrome c] + NH4(+) + 2 H2O = 6 Fe(II)-[cytochrome c] + nitrite + 8 H(+)</text>
        <dbReference type="Rhea" id="RHEA:13089"/>
        <dbReference type="Rhea" id="RHEA-COMP:10350"/>
        <dbReference type="Rhea" id="RHEA-COMP:14399"/>
        <dbReference type="ChEBI" id="CHEBI:15377"/>
        <dbReference type="ChEBI" id="CHEBI:15378"/>
        <dbReference type="ChEBI" id="CHEBI:16301"/>
        <dbReference type="ChEBI" id="CHEBI:28938"/>
        <dbReference type="ChEBI" id="CHEBI:29033"/>
        <dbReference type="ChEBI" id="CHEBI:29034"/>
        <dbReference type="EC" id="1.7.2.2"/>
    </reaction>
</comment>
<evidence type="ECO:0000256" key="9">
    <source>
        <dbReference type="ARBA" id="ARBA00023004"/>
    </source>
</evidence>